<dbReference type="Proteomes" id="UP000201360">
    <property type="component" value="Segment"/>
</dbReference>
<evidence type="ECO:0000313" key="3">
    <source>
        <dbReference type="Proteomes" id="UP000201360"/>
    </source>
</evidence>
<evidence type="ECO:0000313" key="2">
    <source>
        <dbReference type="EMBL" id="AHJ86384.1"/>
    </source>
</evidence>
<dbReference type="Pfam" id="PF23976">
    <property type="entry name" value="DUF7302"/>
    <property type="match status" value="1"/>
</dbReference>
<keyword evidence="3" id="KW-1185">Reference proteome</keyword>
<sequence>MRIRSKANGGLAEVDDDYGQRLIEAGGWEVVEALAQKPARRPRTTKPKTAPVKEPKNEE</sequence>
<dbReference type="EMBL" id="KJ192196">
    <property type="protein sequence ID" value="AHJ86384.1"/>
    <property type="molecule type" value="Genomic_DNA"/>
</dbReference>
<dbReference type="OrthoDB" id="26959at10239"/>
<evidence type="ECO:0008006" key="4">
    <source>
        <dbReference type="Google" id="ProtNLM"/>
    </source>
</evidence>
<dbReference type="RefSeq" id="YP_009009854.1">
    <property type="nucleotide sequence ID" value="NC_023607.1"/>
</dbReference>
<name>W8E8Y2_9CAUD</name>
<dbReference type="InterPro" id="IPR055726">
    <property type="entry name" value="DUF7302"/>
</dbReference>
<dbReference type="KEGG" id="vg:18506256"/>
<protein>
    <recommendedName>
        <fullName evidence="4">Head-to-tail connector protein</fullName>
    </recommendedName>
</protein>
<organism evidence="2 3">
    <name type="scientific">Mycobacterium phage 40AC</name>
    <dbReference type="NCBI Taxonomy" id="1458717"/>
    <lineage>
        <taxon>Viruses</taxon>
        <taxon>Duplodnaviria</taxon>
        <taxon>Heunggongvirae</taxon>
        <taxon>Uroviricota</taxon>
        <taxon>Caudoviricetes</taxon>
        <taxon>Santafevirus</taxon>
        <taxon>Santafevirus sf40AC</taxon>
    </lineage>
</organism>
<reference evidence="2 3" key="1">
    <citation type="journal article" date="2014" name="Genome Announc.">
        <title>Complete genome sequences of nine mycobacteriophages.</title>
        <authorList>
            <person name="Franceschelli J.J."/>
            <person name="Suarez C.A."/>
            <person name="Teran L."/>
            <person name="Raya R.R."/>
            <person name="Morbidoni H.R."/>
        </authorList>
    </citation>
    <scope>NUCLEOTIDE SEQUENCE [LARGE SCALE GENOMIC DNA]</scope>
</reference>
<accession>W8E8Y2</accession>
<evidence type="ECO:0000256" key="1">
    <source>
        <dbReference type="SAM" id="MobiDB-lite"/>
    </source>
</evidence>
<proteinExistence type="predicted"/>
<feature type="region of interest" description="Disordered" evidence="1">
    <location>
        <begin position="35"/>
        <end position="59"/>
    </location>
</feature>
<gene>
    <name evidence="2" type="ORF">40AC_20</name>
</gene>